<evidence type="ECO:0000313" key="2">
    <source>
        <dbReference type="EMBL" id="GFO89268.1"/>
    </source>
</evidence>
<reference evidence="2 3" key="1">
    <citation type="submission" date="2020-06" db="EMBL/GenBank/DDBJ databases">
        <title>Characterization of fructooligosaccharide metabolism and fructooligosaccharide-degrading enzymes in human commensal butyrate producers.</title>
        <authorList>
            <person name="Tanno H."/>
            <person name="Fujii T."/>
            <person name="Hirano K."/>
            <person name="Maeno S."/>
            <person name="Tonozuka T."/>
            <person name="Sakamoto M."/>
            <person name="Ohkuma M."/>
            <person name="Tochio T."/>
            <person name="Endo A."/>
        </authorList>
    </citation>
    <scope>NUCLEOTIDE SEQUENCE [LARGE SCALE GENOMIC DNA]</scope>
    <source>
        <strain evidence="2 3">JCM 31056</strain>
    </source>
</reference>
<dbReference type="RefSeq" id="WP_118729315.1">
    <property type="nucleotide sequence ID" value="NZ_BLYJ01000040.1"/>
</dbReference>
<feature type="compositionally biased region" description="Acidic residues" evidence="1">
    <location>
        <begin position="92"/>
        <end position="112"/>
    </location>
</feature>
<proteinExistence type="predicted"/>
<evidence type="ECO:0000313" key="3">
    <source>
        <dbReference type="Proteomes" id="UP000620147"/>
    </source>
</evidence>
<comment type="caution">
    <text evidence="2">The sequence shown here is derived from an EMBL/GenBank/DDBJ whole genome shotgun (WGS) entry which is preliminary data.</text>
</comment>
<dbReference type="InterPro" id="IPR011681">
    <property type="entry name" value="GcrA"/>
</dbReference>
<keyword evidence="3" id="KW-1185">Reference proteome</keyword>
<dbReference type="Proteomes" id="UP000620147">
    <property type="component" value="Unassembled WGS sequence"/>
</dbReference>
<evidence type="ECO:0000256" key="1">
    <source>
        <dbReference type="SAM" id="MobiDB-lite"/>
    </source>
</evidence>
<accession>A0ABQ1E2Y9</accession>
<dbReference type="Gene3D" id="1.10.10.60">
    <property type="entry name" value="Homeodomain-like"/>
    <property type="match status" value="1"/>
</dbReference>
<feature type="region of interest" description="Disordered" evidence="1">
    <location>
        <begin position="74"/>
        <end position="117"/>
    </location>
</feature>
<protein>
    <recommendedName>
        <fullName evidence="4">Helix-turn-helix domain-containing protein</fullName>
    </recommendedName>
</protein>
<dbReference type="EMBL" id="BLYJ01000040">
    <property type="protein sequence ID" value="GFO89268.1"/>
    <property type="molecule type" value="Genomic_DNA"/>
</dbReference>
<gene>
    <name evidence="2" type="ORF">BUFA31_24320</name>
</gene>
<dbReference type="Pfam" id="PF07750">
    <property type="entry name" value="GcrA"/>
    <property type="match status" value="1"/>
</dbReference>
<feature type="region of interest" description="Disordered" evidence="1">
    <location>
        <begin position="1"/>
        <end position="34"/>
    </location>
</feature>
<organism evidence="2 3">
    <name type="scientific">Butyricicoccus faecihominis</name>
    <dbReference type="NCBI Taxonomy" id="1712515"/>
    <lineage>
        <taxon>Bacteria</taxon>
        <taxon>Bacillati</taxon>
        <taxon>Bacillota</taxon>
        <taxon>Clostridia</taxon>
        <taxon>Eubacteriales</taxon>
        <taxon>Butyricicoccaceae</taxon>
        <taxon>Butyricicoccus</taxon>
    </lineage>
</organism>
<name>A0ABQ1E2Y9_9FIRM</name>
<feature type="compositionally biased region" description="Low complexity" evidence="1">
    <location>
        <begin position="81"/>
        <end position="91"/>
    </location>
</feature>
<evidence type="ECO:0008006" key="4">
    <source>
        <dbReference type="Google" id="ProtNLM"/>
    </source>
</evidence>
<sequence>MSNNNFAETLASVASEFDSPHRKPRPSKRPYFRWTDEQLEQLATLRDEGKSANEIAEALGVSRDKVITKLAAMAARQRTGSKTPEPSTEPVPEVEAEPEQEAETEPSVEAEPEPAKEPVDVDRMIFTAFDAVVGRVDDFNKMAVCWRKALSVIEQEIRKLSYIIEQHPDADVSVCEIAAVIAYDEVRA</sequence>
<feature type="compositionally biased region" description="Basic residues" evidence="1">
    <location>
        <begin position="22"/>
        <end position="31"/>
    </location>
</feature>